<feature type="domain" description="Bet v I/Major latex protein" evidence="1">
    <location>
        <begin position="5"/>
        <end position="157"/>
    </location>
</feature>
<dbReference type="CDD" id="cd07816">
    <property type="entry name" value="Bet_v1-like"/>
    <property type="match status" value="1"/>
</dbReference>
<dbReference type="GO" id="GO:0006952">
    <property type="term" value="P:defense response"/>
    <property type="evidence" value="ECO:0007669"/>
    <property type="project" value="InterPro"/>
</dbReference>
<dbReference type="PANTHER" id="PTHR31907">
    <property type="entry name" value="MLP-LIKE PROTEIN 423"/>
    <property type="match status" value="1"/>
</dbReference>
<reference evidence="2" key="1">
    <citation type="submission" date="2023-05" db="EMBL/GenBank/DDBJ databases">
        <title>Genome and transcriptome analyses reveal genes involved in the formation of fine ridges on petal epidermal cells in Hibiscus trionum.</title>
        <authorList>
            <person name="Koshimizu S."/>
            <person name="Masuda S."/>
            <person name="Ishii T."/>
            <person name="Shirasu K."/>
            <person name="Hoshino A."/>
            <person name="Arita M."/>
        </authorList>
    </citation>
    <scope>NUCLEOTIDE SEQUENCE</scope>
    <source>
        <strain evidence="2">Hamamatsu line</strain>
    </source>
</reference>
<dbReference type="Gene3D" id="3.30.530.20">
    <property type="match status" value="1"/>
</dbReference>
<dbReference type="InterPro" id="IPR051761">
    <property type="entry name" value="MLP-like_ligand-binding"/>
</dbReference>
<organism evidence="2 3">
    <name type="scientific">Hibiscus trionum</name>
    <name type="common">Flower of an hour</name>
    <dbReference type="NCBI Taxonomy" id="183268"/>
    <lineage>
        <taxon>Eukaryota</taxon>
        <taxon>Viridiplantae</taxon>
        <taxon>Streptophyta</taxon>
        <taxon>Embryophyta</taxon>
        <taxon>Tracheophyta</taxon>
        <taxon>Spermatophyta</taxon>
        <taxon>Magnoliopsida</taxon>
        <taxon>eudicotyledons</taxon>
        <taxon>Gunneridae</taxon>
        <taxon>Pentapetalae</taxon>
        <taxon>rosids</taxon>
        <taxon>malvids</taxon>
        <taxon>Malvales</taxon>
        <taxon>Malvaceae</taxon>
        <taxon>Malvoideae</taxon>
        <taxon>Hibiscus</taxon>
    </lineage>
</organism>
<dbReference type="SUPFAM" id="SSF55961">
    <property type="entry name" value="Bet v1-like"/>
    <property type="match status" value="1"/>
</dbReference>
<accession>A0A9W7HCT8</accession>
<keyword evidence="3" id="KW-1185">Reference proteome</keyword>
<dbReference type="Proteomes" id="UP001165190">
    <property type="component" value="Unassembled WGS sequence"/>
</dbReference>
<evidence type="ECO:0000313" key="3">
    <source>
        <dbReference type="Proteomes" id="UP001165190"/>
    </source>
</evidence>
<evidence type="ECO:0000313" key="2">
    <source>
        <dbReference type="EMBL" id="GMI75179.1"/>
    </source>
</evidence>
<dbReference type="SMART" id="SM01037">
    <property type="entry name" value="Bet_v_1"/>
    <property type="match status" value="1"/>
</dbReference>
<comment type="caution">
    <text evidence="2">The sequence shown here is derived from an EMBL/GenBank/DDBJ whole genome shotgun (WGS) entry which is preliminary data.</text>
</comment>
<sequence>MAQAALKSKLEADVEIQASPQQFYHMLVSYKLRDVQHTCNDKIQGVDLQQGEWGKVGTIISWSYVHDGETKVATDVIEAIDPDKNLITFRVIEGDVLKEHKSFSLSLQASPKGRGSGSIVHVTLEYEKLHDGVADPESLLQLLVDLTKDIDAHLPQPN</sequence>
<dbReference type="InterPro" id="IPR000916">
    <property type="entry name" value="Bet_v_I/MLP"/>
</dbReference>
<dbReference type="InterPro" id="IPR023393">
    <property type="entry name" value="START-like_dom_sf"/>
</dbReference>
<name>A0A9W7HCT8_HIBTR</name>
<protein>
    <submittedName>
        <fullName evidence="2">MLP-like protein 28</fullName>
    </submittedName>
</protein>
<proteinExistence type="predicted"/>
<gene>
    <name evidence="2" type="ORF">HRI_001187200</name>
</gene>
<dbReference type="EMBL" id="BSYR01000011">
    <property type="protein sequence ID" value="GMI75179.1"/>
    <property type="molecule type" value="Genomic_DNA"/>
</dbReference>
<evidence type="ECO:0000259" key="1">
    <source>
        <dbReference type="SMART" id="SM01037"/>
    </source>
</evidence>
<dbReference type="OrthoDB" id="1858121at2759"/>
<dbReference type="Pfam" id="PF00407">
    <property type="entry name" value="Bet_v_1"/>
    <property type="match status" value="1"/>
</dbReference>
<dbReference type="AlphaFoldDB" id="A0A9W7HCT8"/>